<dbReference type="InterPro" id="IPR028357">
    <property type="entry name" value="UDPglc_DH_bac"/>
</dbReference>
<keyword evidence="13" id="KW-1185">Reference proteome</keyword>
<feature type="binding site" evidence="10">
    <location>
        <position position="86"/>
    </location>
    <ligand>
        <name>NAD(+)</name>
        <dbReference type="ChEBI" id="CHEBI:57540"/>
    </ligand>
</feature>
<dbReference type="Pfam" id="PF03721">
    <property type="entry name" value="UDPG_MGDP_dh_N"/>
    <property type="match status" value="1"/>
</dbReference>
<organism evidence="12 13">
    <name type="scientific">Paenibacillus piri</name>
    <dbReference type="NCBI Taxonomy" id="2547395"/>
    <lineage>
        <taxon>Bacteria</taxon>
        <taxon>Bacillati</taxon>
        <taxon>Bacillota</taxon>
        <taxon>Bacilli</taxon>
        <taxon>Bacillales</taxon>
        <taxon>Paenibacillaceae</taxon>
        <taxon>Paenibacillus</taxon>
    </lineage>
</organism>
<dbReference type="InterPro" id="IPR008927">
    <property type="entry name" value="6-PGluconate_DH-like_C_sf"/>
</dbReference>
<feature type="binding site" evidence="10">
    <location>
        <position position="263"/>
    </location>
    <ligand>
        <name>NAD(+)</name>
        <dbReference type="ChEBI" id="CHEBI:57540"/>
    </ligand>
</feature>
<evidence type="ECO:0000256" key="9">
    <source>
        <dbReference type="PIRSR" id="PIRSR500134-2"/>
    </source>
</evidence>
<dbReference type="Pfam" id="PF00984">
    <property type="entry name" value="UDPG_MGDP_dh"/>
    <property type="match status" value="1"/>
</dbReference>
<dbReference type="SMART" id="SM00984">
    <property type="entry name" value="UDPG_MGDP_dh_C"/>
    <property type="match status" value="1"/>
</dbReference>
<feature type="binding site" evidence="10">
    <location>
        <position position="30"/>
    </location>
    <ligand>
        <name>NAD(+)</name>
        <dbReference type="ChEBI" id="CHEBI:57540"/>
    </ligand>
</feature>
<dbReference type="PIRSF" id="PIRSF000124">
    <property type="entry name" value="UDPglc_GDPman_dh"/>
    <property type="match status" value="1"/>
</dbReference>
<proteinExistence type="inferred from homology"/>
<evidence type="ECO:0000256" key="7">
    <source>
        <dbReference type="PIRNR" id="PIRNR000124"/>
    </source>
</evidence>
<dbReference type="InterPro" id="IPR014027">
    <property type="entry name" value="UDP-Glc/GDP-Man_DH_C"/>
</dbReference>
<gene>
    <name evidence="12" type="ORF">E1757_29710</name>
</gene>
<dbReference type="Gene3D" id="3.40.50.720">
    <property type="entry name" value="NAD(P)-binding Rossmann-like Domain"/>
    <property type="match status" value="2"/>
</dbReference>
<sequence length="430" mass="47580">MNILIMGLGYVGVTTGLVFAELGWKVTGYDPDRQKVESLSQGALTFYEPGLDTLLDKHLAAGNIRFTAKPGIAIRENRVIFLCVGTPSNEDGSANLQYIRQAAENIGKLMREYKLIAVKSTVPVETNQKLAQWIQAAQPSPVSFDLVSNPEFLREGSALQDALHPDRIIIGGHNSLAIKQMKALYAQLNSPYFITEPKTAELIKYASNAFLATKISYVNELARLCDKIGVNISDVTEGMGMDRRIGHHFLKAGIGYGGSCFPKDIHALLHMASEYETSLSILEQVNQVNQTQIPHFIGIWEHKLSSFFGKKVAILGISFKPETDDIREAPSIAIMKTLLDKEAELKVHDPIAKLPAGMQSERLQQVNTLEEAVYGCDAVILCSEWEQYRAADWARLKTLMSGCTVFDGRNVLDGNRMAELGYFYHGTGNH</sequence>
<reference evidence="12 13" key="1">
    <citation type="submission" date="2019-03" db="EMBL/GenBank/DDBJ databases">
        <title>This is whole genome sequence of Paenibacillus sp MS74 strain.</title>
        <authorList>
            <person name="Trinh H.N."/>
        </authorList>
    </citation>
    <scope>NUCLEOTIDE SEQUENCE [LARGE SCALE GENOMIC DNA]</scope>
    <source>
        <strain evidence="12 13">MS74</strain>
    </source>
</reference>
<keyword evidence="5 7" id="KW-0520">NAD</keyword>
<comment type="pathway">
    <text evidence="1">Nucleotide-sugar biosynthesis; UDP-alpha-D-glucuronate biosynthesis; UDP-alpha-D-glucuronate from UDP-alpha-D-glucose: step 1/1.</text>
</comment>
<feature type="domain" description="UDP-glucose/GDP-mannose dehydrogenase C-terminal" evidence="11">
    <location>
        <begin position="313"/>
        <end position="414"/>
    </location>
</feature>
<dbReference type="Pfam" id="PF03720">
    <property type="entry name" value="UDPG_MGDP_dh_C"/>
    <property type="match status" value="1"/>
</dbReference>
<dbReference type="InterPro" id="IPR036220">
    <property type="entry name" value="UDP-Glc/GDP-Man_DH_C_sf"/>
</dbReference>
<comment type="caution">
    <text evidence="12">The sequence shown here is derived from an EMBL/GenBank/DDBJ whole genome shotgun (WGS) entry which is preliminary data.</text>
</comment>
<feature type="binding site" evidence="10">
    <location>
        <position position="155"/>
    </location>
    <ligand>
        <name>NAD(+)</name>
        <dbReference type="ChEBI" id="CHEBI:57540"/>
    </ligand>
</feature>
<dbReference type="RefSeq" id="WP_133235097.1">
    <property type="nucleotide sequence ID" value="NZ_SMRT01000020.1"/>
</dbReference>
<dbReference type="PIRSF" id="PIRSF500134">
    <property type="entry name" value="UDPglc_DH_bac"/>
    <property type="match status" value="1"/>
</dbReference>
<dbReference type="InterPro" id="IPR017476">
    <property type="entry name" value="UDP-Glc/GDP-Man"/>
</dbReference>
<evidence type="ECO:0000256" key="8">
    <source>
        <dbReference type="PIRSR" id="PIRSR500134-1"/>
    </source>
</evidence>
<dbReference type="InterPro" id="IPR014026">
    <property type="entry name" value="UDP-Glc/GDP-Man_DH_dimer"/>
</dbReference>
<evidence type="ECO:0000256" key="1">
    <source>
        <dbReference type="ARBA" id="ARBA00004701"/>
    </source>
</evidence>
<evidence type="ECO:0000313" key="12">
    <source>
        <dbReference type="EMBL" id="TDF92561.1"/>
    </source>
</evidence>
<dbReference type="PANTHER" id="PTHR43750:SF3">
    <property type="entry name" value="UDP-GLUCOSE 6-DEHYDROGENASE TUAD"/>
    <property type="match status" value="1"/>
</dbReference>
<feature type="active site" description="Nucleophile" evidence="8">
    <location>
        <position position="260"/>
    </location>
</feature>
<feature type="binding site" evidence="9">
    <location>
        <position position="204"/>
    </location>
    <ligand>
        <name>substrate</name>
    </ligand>
</feature>
<evidence type="ECO:0000256" key="6">
    <source>
        <dbReference type="ARBA" id="ARBA00047473"/>
    </source>
</evidence>
<dbReference type="GO" id="GO:0006065">
    <property type="term" value="P:UDP-glucuronate biosynthetic process"/>
    <property type="evidence" value="ECO:0007669"/>
    <property type="project" value="UniProtKB-UniPathway"/>
</dbReference>
<dbReference type="OrthoDB" id="9803238at2"/>
<dbReference type="EMBL" id="SMRT01000020">
    <property type="protein sequence ID" value="TDF92561.1"/>
    <property type="molecule type" value="Genomic_DNA"/>
</dbReference>
<evidence type="ECO:0000259" key="11">
    <source>
        <dbReference type="SMART" id="SM00984"/>
    </source>
</evidence>
<dbReference type="Gene3D" id="1.20.5.100">
    <property type="entry name" value="Cytochrome c1, transmembrane anchor, C-terminal"/>
    <property type="match status" value="1"/>
</dbReference>
<keyword evidence="4 7" id="KW-0560">Oxidoreductase</keyword>
<feature type="binding site" evidence="9">
    <location>
        <position position="257"/>
    </location>
    <ligand>
        <name>substrate</name>
    </ligand>
</feature>
<feature type="binding site" evidence="9">
    <location>
        <begin position="249"/>
        <end position="253"/>
    </location>
    <ligand>
        <name>substrate</name>
    </ligand>
</feature>
<evidence type="ECO:0000256" key="10">
    <source>
        <dbReference type="PIRSR" id="PIRSR500134-3"/>
    </source>
</evidence>
<feature type="binding site" evidence="9">
    <location>
        <begin position="152"/>
        <end position="155"/>
    </location>
    <ligand>
        <name>substrate</name>
    </ligand>
</feature>
<evidence type="ECO:0000256" key="4">
    <source>
        <dbReference type="ARBA" id="ARBA00023002"/>
    </source>
</evidence>
<dbReference type="AlphaFoldDB" id="A0A4R5KBN4"/>
<name>A0A4R5KBN4_9BACL</name>
<dbReference type="EC" id="1.1.1.22" evidence="3 7"/>
<dbReference type="SUPFAM" id="SSF51735">
    <property type="entry name" value="NAD(P)-binding Rossmann-fold domains"/>
    <property type="match status" value="1"/>
</dbReference>
<evidence type="ECO:0000256" key="3">
    <source>
        <dbReference type="ARBA" id="ARBA00012954"/>
    </source>
</evidence>
<feature type="binding site" evidence="10">
    <location>
        <position position="35"/>
    </location>
    <ligand>
        <name>NAD(+)</name>
        <dbReference type="ChEBI" id="CHEBI:57540"/>
    </ligand>
</feature>
<dbReference type="SUPFAM" id="SSF52413">
    <property type="entry name" value="UDP-glucose/GDP-mannose dehydrogenase C-terminal domain"/>
    <property type="match status" value="1"/>
</dbReference>
<feature type="binding site" evidence="9">
    <location>
        <position position="320"/>
    </location>
    <ligand>
        <name>substrate</name>
    </ligand>
</feature>
<accession>A0A4R5KBN4</accession>
<dbReference type="NCBIfam" id="TIGR03026">
    <property type="entry name" value="NDP-sugDHase"/>
    <property type="match status" value="1"/>
</dbReference>
<evidence type="ECO:0000256" key="2">
    <source>
        <dbReference type="ARBA" id="ARBA00006601"/>
    </source>
</evidence>
<dbReference type="UniPathway" id="UPA00038">
    <property type="reaction ID" value="UER00491"/>
</dbReference>
<comment type="catalytic activity">
    <reaction evidence="6 7">
        <text>UDP-alpha-D-glucose + 2 NAD(+) + H2O = UDP-alpha-D-glucuronate + 2 NADH + 3 H(+)</text>
        <dbReference type="Rhea" id="RHEA:23596"/>
        <dbReference type="ChEBI" id="CHEBI:15377"/>
        <dbReference type="ChEBI" id="CHEBI:15378"/>
        <dbReference type="ChEBI" id="CHEBI:57540"/>
        <dbReference type="ChEBI" id="CHEBI:57945"/>
        <dbReference type="ChEBI" id="CHEBI:58052"/>
        <dbReference type="ChEBI" id="CHEBI:58885"/>
        <dbReference type="EC" id="1.1.1.22"/>
    </reaction>
</comment>
<comment type="similarity">
    <text evidence="2 7">Belongs to the UDP-glucose/GDP-mannose dehydrogenase family.</text>
</comment>
<dbReference type="PANTHER" id="PTHR43750">
    <property type="entry name" value="UDP-GLUCOSE 6-DEHYDROGENASE TUAD"/>
    <property type="match status" value="1"/>
</dbReference>
<dbReference type="GO" id="GO:0051287">
    <property type="term" value="F:NAD binding"/>
    <property type="evidence" value="ECO:0007669"/>
    <property type="project" value="InterPro"/>
</dbReference>
<dbReference type="InterPro" id="IPR001732">
    <property type="entry name" value="UDP-Glc/GDP-Man_DH_N"/>
</dbReference>
<dbReference type="GO" id="GO:0003979">
    <property type="term" value="F:UDP-glucose 6-dehydrogenase activity"/>
    <property type="evidence" value="ECO:0007669"/>
    <property type="project" value="UniProtKB-EC"/>
</dbReference>
<dbReference type="GO" id="GO:0000271">
    <property type="term" value="P:polysaccharide biosynthetic process"/>
    <property type="evidence" value="ECO:0007669"/>
    <property type="project" value="InterPro"/>
</dbReference>
<protein>
    <recommendedName>
        <fullName evidence="3 7">UDP-glucose 6-dehydrogenase</fullName>
        <ecNumber evidence="3 7">1.1.1.22</ecNumber>
    </recommendedName>
</protein>
<dbReference type="SUPFAM" id="SSF48179">
    <property type="entry name" value="6-phosphogluconate dehydrogenase C-terminal domain-like"/>
    <property type="match status" value="1"/>
</dbReference>
<evidence type="ECO:0000256" key="5">
    <source>
        <dbReference type="ARBA" id="ARBA00023027"/>
    </source>
</evidence>
<feature type="binding site" evidence="10">
    <location>
        <position position="327"/>
    </location>
    <ligand>
        <name>NAD(+)</name>
        <dbReference type="ChEBI" id="CHEBI:57540"/>
    </ligand>
</feature>
<dbReference type="Proteomes" id="UP000295636">
    <property type="component" value="Unassembled WGS sequence"/>
</dbReference>
<evidence type="ECO:0000313" key="13">
    <source>
        <dbReference type="Proteomes" id="UP000295636"/>
    </source>
</evidence>
<dbReference type="InterPro" id="IPR036291">
    <property type="entry name" value="NAD(P)-bd_dom_sf"/>
</dbReference>
<feature type="binding site" evidence="10">
    <location>
        <position position="121"/>
    </location>
    <ligand>
        <name>NAD(+)</name>
        <dbReference type="ChEBI" id="CHEBI:57540"/>
    </ligand>
</feature>